<accession>A0AAD5KLL3</accession>
<sequence>MGEEVLNDSYNTFAKRFIDDEYDYPHFISTIKKLLKPLRFAGYTRSIIVTDLIQEKFYHEFGSFEYAILQSLQSMPEVQAEARLRRTTRTKRPDAMLSEVEGLKYTNYYGYGEVKAKNTDTYGKALDLARLAILGKDMIDAHHLKHILLFHIVG</sequence>
<keyword evidence="2" id="KW-1185">Reference proteome</keyword>
<dbReference type="EMBL" id="JAIXMP010000004">
    <property type="protein sequence ID" value="KAI9274741.1"/>
    <property type="molecule type" value="Genomic_DNA"/>
</dbReference>
<organism evidence="1 2">
    <name type="scientific">Phascolomyces articulosus</name>
    <dbReference type="NCBI Taxonomy" id="60185"/>
    <lineage>
        <taxon>Eukaryota</taxon>
        <taxon>Fungi</taxon>
        <taxon>Fungi incertae sedis</taxon>
        <taxon>Mucoromycota</taxon>
        <taxon>Mucoromycotina</taxon>
        <taxon>Mucoromycetes</taxon>
        <taxon>Mucorales</taxon>
        <taxon>Lichtheimiaceae</taxon>
        <taxon>Phascolomyces</taxon>
    </lineage>
</organism>
<dbReference type="AlphaFoldDB" id="A0AAD5KLL3"/>
<name>A0AAD5KLL3_9FUNG</name>
<gene>
    <name evidence="1" type="ORF">BDA99DRAFT_568901</name>
</gene>
<reference evidence="1" key="1">
    <citation type="journal article" date="2022" name="IScience">
        <title>Evolution of zygomycete secretomes and the origins of terrestrial fungal ecologies.</title>
        <authorList>
            <person name="Chang Y."/>
            <person name="Wang Y."/>
            <person name="Mondo S."/>
            <person name="Ahrendt S."/>
            <person name="Andreopoulos W."/>
            <person name="Barry K."/>
            <person name="Beard J."/>
            <person name="Benny G.L."/>
            <person name="Blankenship S."/>
            <person name="Bonito G."/>
            <person name="Cuomo C."/>
            <person name="Desiro A."/>
            <person name="Gervers K.A."/>
            <person name="Hundley H."/>
            <person name="Kuo A."/>
            <person name="LaButti K."/>
            <person name="Lang B.F."/>
            <person name="Lipzen A."/>
            <person name="O'Donnell K."/>
            <person name="Pangilinan J."/>
            <person name="Reynolds N."/>
            <person name="Sandor L."/>
            <person name="Smith M.E."/>
            <person name="Tsang A."/>
            <person name="Grigoriev I.V."/>
            <person name="Stajich J.E."/>
            <person name="Spatafora J.W."/>
        </authorList>
    </citation>
    <scope>NUCLEOTIDE SEQUENCE</scope>
    <source>
        <strain evidence="1">RSA 2281</strain>
    </source>
</reference>
<protein>
    <submittedName>
        <fullName evidence="1">Uncharacterized protein</fullName>
    </submittedName>
</protein>
<dbReference type="Proteomes" id="UP001209540">
    <property type="component" value="Unassembled WGS sequence"/>
</dbReference>
<comment type="caution">
    <text evidence="1">The sequence shown here is derived from an EMBL/GenBank/DDBJ whole genome shotgun (WGS) entry which is preliminary data.</text>
</comment>
<proteinExistence type="predicted"/>
<evidence type="ECO:0000313" key="1">
    <source>
        <dbReference type="EMBL" id="KAI9274741.1"/>
    </source>
</evidence>
<evidence type="ECO:0000313" key="2">
    <source>
        <dbReference type="Proteomes" id="UP001209540"/>
    </source>
</evidence>
<reference evidence="1" key="2">
    <citation type="submission" date="2023-02" db="EMBL/GenBank/DDBJ databases">
        <authorList>
            <consortium name="DOE Joint Genome Institute"/>
            <person name="Mondo S.J."/>
            <person name="Chang Y."/>
            <person name="Wang Y."/>
            <person name="Ahrendt S."/>
            <person name="Andreopoulos W."/>
            <person name="Barry K."/>
            <person name="Beard J."/>
            <person name="Benny G.L."/>
            <person name="Blankenship S."/>
            <person name="Bonito G."/>
            <person name="Cuomo C."/>
            <person name="Desiro A."/>
            <person name="Gervers K.A."/>
            <person name="Hundley H."/>
            <person name="Kuo A."/>
            <person name="LaButti K."/>
            <person name="Lang B.F."/>
            <person name="Lipzen A."/>
            <person name="O'Donnell K."/>
            <person name="Pangilinan J."/>
            <person name="Reynolds N."/>
            <person name="Sandor L."/>
            <person name="Smith M.W."/>
            <person name="Tsang A."/>
            <person name="Grigoriev I.V."/>
            <person name="Stajich J.E."/>
            <person name="Spatafora J.W."/>
        </authorList>
    </citation>
    <scope>NUCLEOTIDE SEQUENCE</scope>
    <source>
        <strain evidence="1">RSA 2281</strain>
    </source>
</reference>